<keyword evidence="2" id="KW-0677">Repeat</keyword>
<dbReference type="OrthoDB" id="5334309at2759"/>
<evidence type="ECO:0000256" key="2">
    <source>
        <dbReference type="ARBA" id="ARBA00022737"/>
    </source>
</evidence>
<dbReference type="InterPro" id="IPR017868">
    <property type="entry name" value="Filamin/ABP280_repeat-like"/>
</dbReference>
<evidence type="ECO:0000256" key="3">
    <source>
        <dbReference type="PROSITE-ProRule" id="PRU00087"/>
    </source>
</evidence>
<comment type="caution">
    <text evidence="4">The sequence shown here is derived from an EMBL/GenBank/DDBJ whole genome shotgun (WGS) entry which is preliminary data.</text>
</comment>
<evidence type="ECO:0000313" key="4">
    <source>
        <dbReference type="EMBL" id="VEL24459.1"/>
    </source>
</evidence>
<dbReference type="PANTHER" id="PTHR38537">
    <property type="entry name" value="JITTERBUG, ISOFORM N"/>
    <property type="match status" value="1"/>
</dbReference>
<dbReference type="GO" id="GO:0030036">
    <property type="term" value="P:actin cytoskeleton organization"/>
    <property type="evidence" value="ECO:0007669"/>
    <property type="project" value="InterPro"/>
</dbReference>
<dbReference type="Gene3D" id="2.60.40.10">
    <property type="entry name" value="Immunoglobulins"/>
    <property type="match status" value="1"/>
</dbReference>
<reference evidence="4" key="1">
    <citation type="submission" date="2018-11" db="EMBL/GenBank/DDBJ databases">
        <authorList>
            <consortium name="Pathogen Informatics"/>
        </authorList>
    </citation>
    <scope>NUCLEOTIDE SEQUENCE</scope>
</reference>
<dbReference type="Pfam" id="PF00630">
    <property type="entry name" value="Filamin"/>
    <property type="match status" value="1"/>
</dbReference>
<evidence type="ECO:0000256" key="1">
    <source>
        <dbReference type="ARBA" id="ARBA00009238"/>
    </source>
</evidence>
<dbReference type="EMBL" id="CAAALY010067850">
    <property type="protein sequence ID" value="VEL24459.1"/>
    <property type="molecule type" value="Genomic_DNA"/>
</dbReference>
<organism evidence="4 5">
    <name type="scientific">Protopolystoma xenopodis</name>
    <dbReference type="NCBI Taxonomy" id="117903"/>
    <lineage>
        <taxon>Eukaryota</taxon>
        <taxon>Metazoa</taxon>
        <taxon>Spiralia</taxon>
        <taxon>Lophotrochozoa</taxon>
        <taxon>Platyhelminthes</taxon>
        <taxon>Monogenea</taxon>
        <taxon>Polyopisthocotylea</taxon>
        <taxon>Polystomatidea</taxon>
        <taxon>Polystomatidae</taxon>
        <taxon>Protopolystoma</taxon>
    </lineage>
</organism>
<dbReference type="PROSITE" id="PS50194">
    <property type="entry name" value="FILAMIN_REPEAT"/>
    <property type="match status" value="1"/>
</dbReference>
<dbReference type="AlphaFoldDB" id="A0A3S5AAZ6"/>
<dbReference type="InterPro" id="IPR044801">
    <property type="entry name" value="Filamin"/>
</dbReference>
<comment type="similarity">
    <text evidence="1">Belongs to the filamin family.</text>
</comment>
<evidence type="ECO:0000313" key="5">
    <source>
        <dbReference type="Proteomes" id="UP000784294"/>
    </source>
</evidence>
<name>A0A3S5AAZ6_9PLAT</name>
<feature type="non-terminal residue" evidence="4">
    <location>
        <position position="1"/>
    </location>
</feature>
<gene>
    <name evidence="4" type="ORF">PXEA_LOCUS17899</name>
</gene>
<accession>A0A3S5AAZ6</accession>
<dbReference type="SMART" id="SM00557">
    <property type="entry name" value="IG_FLMN"/>
    <property type="match status" value="1"/>
</dbReference>
<dbReference type="SUPFAM" id="SSF81296">
    <property type="entry name" value="E set domains"/>
    <property type="match status" value="1"/>
</dbReference>
<proteinExistence type="inferred from homology"/>
<dbReference type="PANTHER" id="PTHR38537:SF8">
    <property type="entry name" value="FILAMIN-A"/>
    <property type="match status" value="1"/>
</dbReference>
<dbReference type="GO" id="GO:0051015">
    <property type="term" value="F:actin filament binding"/>
    <property type="evidence" value="ECO:0007669"/>
    <property type="project" value="InterPro"/>
</dbReference>
<dbReference type="InterPro" id="IPR001298">
    <property type="entry name" value="Filamin/ABP280_rpt"/>
</dbReference>
<dbReference type="InterPro" id="IPR014756">
    <property type="entry name" value="Ig_E-set"/>
</dbReference>
<sequence>YASLCLSVEGPSKAEIECHDNQDGTCRVTYEPTEPGLYLVNVKYADEHVPGSPFNVHIGGDPSPRLRQHIHTKREAASTTHVGSQCELGLHIPGFN</sequence>
<dbReference type="Proteomes" id="UP000784294">
    <property type="component" value="Unassembled WGS sequence"/>
</dbReference>
<dbReference type="InterPro" id="IPR013783">
    <property type="entry name" value="Ig-like_fold"/>
</dbReference>
<keyword evidence="5" id="KW-1185">Reference proteome</keyword>
<protein>
    <submittedName>
        <fullName evidence="4">Uncharacterized protein</fullName>
    </submittedName>
</protein>
<feature type="repeat" description="Filamin" evidence="3">
    <location>
        <begin position="1"/>
        <end position="58"/>
    </location>
</feature>